<name>A0A9W6NJM5_9ACTN</name>
<dbReference type="PANTHER" id="PTHR34847:SF1">
    <property type="entry name" value="NODULATION PROTEIN U"/>
    <property type="match status" value="1"/>
</dbReference>
<evidence type="ECO:0000313" key="5">
    <source>
        <dbReference type="Proteomes" id="UP001143480"/>
    </source>
</evidence>
<dbReference type="GO" id="GO:0003824">
    <property type="term" value="F:catalytic activity"/>
    <property type="evidence" value="ECO:0007669"/>
    <property type="project" value="InterPro"/>
</dbReference>
<accession>A0A9W6NJM5</accession>
<sequence length="584" mass="63410">MLICGIKASHDGGVAVIDGNRLVFSIEAEKIGNAFRYSPLTGLEQVTQLLTGQGVDPADVDQFVVDGYWTDDAAVVRTRRSGAPFTLPVAPYLDAPDGDPLRRYTFGDHDFAGPATGYASYHHTANHLIGAYCSSPFAARGEDGLVLIWDGGMTLRLYQVDRRLSTVRMLGTLLPMIGSAFSDFCAAFDPFRYTPQAPDPEAVVRHSLSIAGKAMAYAALGSVHEDAFGVIDGLLAERFAAALGLRRGQQTPSFQRLAGKMAALSMRIPDSAREVGEQVAAERDTLLPGLSNADLIATFQEYLGRLLLHRLTEVVRRHYPNGHPPLAMAGGCALNIKWNRAIRDSGLFSEVWVPPFPNDSGAAIGTASCEMVSRGGHWALDWNVYSGPDLVGGGAVPAGWSARPCDEREVAAILHQEGDPIVVLSGRAEIGPRALGNRSILAPAVDPLMKDRLNEAKDRAYYRPVAPICLASRASEVFDPGGDDRYMLFEHRLRNGWDKRIPAIVHLDGTARLQTIEPTDSSTGRILEAYEQLSGVPVLCNTSANLNGRGFFPDVRTAAEWGRTRHIWSDGTLYTNLQWDRDAS</sequence>
<evidence type="ECO:0000259" key="3">
    <source>
        <dbReference type="Pfam" id="PF16861"/>
    </source>
</evidence>
<evidence type="ECO:0000313" key="4">
    <source>
        <dbReference type="EMBL" id="GLK99172.1"/>
    </source>
</evidence>
<dbReference type="InterPro" id="IPR038152">
    <property type="entry name" value="Carbam_trans_C_sf"/>
</dbReference>
<organism evidence="4 5">
    <name type="scientific">Dactylosporangium matsuzakiense</name>
    <dbReference type="NCBI Taxonomy" id="53360"/>
    <lineage>
        <taxon>Bacteria</taxon>
        <taxon>Bacillati</taxon>
        <taxon>Actinomycetota</taxon>
        <taxon>Actinomycetes</taxon>
        <taxon>Micromonosporales</taxon>
        <taxon>Micromonosporaceae</taxon>
        <taxon>Dactylosporangium</taxon>
    </lineage>
</organism>
<dbReference type="InterPro" id="IPR003696">
    <property type="entry name" value="Carbtransf_dom"/>
</dbReference>
<protein>
    <submittedName>
        <fullName evidence="4">Nodulation protein U</fullName>
    </submittedName>
</protein>
<dbReference type="EMBL" id="BSFP01000003">
    <property type="protein sequence ID" value="GLK99172.1"/>
    <property type="molecule type" value="Genomic_DNA"/>
</dbReference>
<dbReference type="Gene3D" id="3.90.870.20">
    <property type="entry name" value="Carbamoyltransferase, C-terminal domain"/>
    <property type="match status" value="1"/>
</dbReference>
<dbReference type="InterPro" id="IPR031730">
    <property type="entry name" value="Carbam_trans_C"/>
</dbReference>
<gene>
    <name evidence="4" type="primary">nodU_1</name>
    <name evidence="4" type="ORF">GCM10017581_009130</name>
</gene>
<feature type="domain" description="Carbamoyltransferase C-terminal" evidence="3">
    <location>
        <begin position="417"/>
        <end position="560"/>
    </location>
</feature>
<reference evidence="4" key="1">
    <citation type="journal article" date="2014" name="Int. J. Syst. Evol. Microbiol.">
        <title>Complete genome sequence of Corynebacterium casei LMG S-19264T (=DSM 44701T), isolated from a smear-ripened cheese.</title>
        <authorList>
            <consortium name="US DOE Joint Genome Institute (JGI-PGF)"/>
            <person name="Walter F."/>
            <person name="Albersmeier A."/>
            <person name="Kalinowski J."/>
            <person name="Ruckert C."/>
        </authorList>
    </citation>
    <scope>NUCLEOTIDE SEQUENCE</scope>
    <source>
        <strain evidence="4">VKM Ac-1321</strain>
    </source>
</reference>
<dbReference type="AlphaFoldDB" id="A0A9W6NJM5"/>
<dbReference type="Pfam" id="PF16861">
    <property type="entry name" value="Carbam_trans_C"/>
    <property type="match status" value="1"/>
</dbReference>
<feature type="domain" description="Carbamoyltransferase" evidence="2">
    <location>
        <begin position="3"/>
        <end position="69"/>
    </location>
</feature>
<evidence type="ECO:0000259" key="2">
    <source>
        <dbReference type="Pfam" id="PF02543"/>
    </source>
</evidence>
<reference evidence="4" key="2">
    <citation type="submission" date="2023-01" db="EMBL/GenBank/DDBJ databases">
        <authorList>
            <person name="Sun Q."/>
            <person name="Evtushenko L."/>
        </authorList>
    </citation>
    <scope>NUCLEOTIDE SEQUENCE</scope>
    <source>
        <strain evidence="4">VKM Ac-1321</strain>
    </source>
</reference>
<dbReference type="Proteomes" id="UP001143480">
    <property type="component" value="Unassembled WGS sequence"/>
</dbReference>
<dbReference type="Gene3D" id="3.30.420.40">
    <property type="match status" value="1"/>
</dbReference>
<comment type="caution">
    <text evidence="4">The sequence shown here is derived from an EMBL/GenBank/DDBJ whole genome shotgun (WGS) entry which is preliminary data.</text>
</comment>
<feature type="domain" description="Carbamoyltransferase" evidence="2">
    <location>
        <begin position="119"/>
        <end position="367"/>
    </location>
</feature>
<proteinExistence type="inferred from homology"/>
<evidence type="ECO:0000256" key="1">
    <source>
        <dbReference type="ARBA" id="ARBA00006129"/>
    </source>
</evidence>
<comment type="similarity">
    <text evidence="1">Belongs to the NodU/CmcH family.</text>
</comment>
<dbReference type="Pfam" id="PF02543">
    <property type="entry name" value="Carbam_trans_N"/>
    <property type="match status" value="2"/>
</dbReference>
<dbReference type="RefSeq" id="WP_271188832.1">
    <property type="nucleotide sequence ID" value="NZ_BSFP01000003.1"/>
</dbReference>
<dbReference type="PANTHER" id="PTHR34847">
    <property type="entry name" value="NODULATION PROTEIN U"/>
    <property type="match status" value="1"/>
</dbReference>
<keyword evidence="5" id="KW-1185">Reference proteome</keyword>
<dbReference type="InterPro" id="IPR051338">
    <property type="entry name" value="NodU/CmcH_Carbamoyltrnsfr"/>
</dbReference>